<name>A0A183GMS8_HELPZ</name>
<reference evidence="4" key="2">
    <citation type="submission" date="2019-09" db="UniProtKB">
        <authorList>
            <consortium name="WormBaseParasite"/>
        </authorList>
    </citation>
    <scope>IDENTIFICATION</scope>
</reference>
<feature type="compositionally biased region" description="Acidic residues" evidence="1">
    <location>
        <begin position="47"/>
        <end position="68"/>
    </location>
</feature>
<gene>
    <name evidence="2" type="ORF">HPBE_LOCUS23997</name>
</gene>
<sequence>MKILGSKQIMDMALLDTAEDESGLSKRYAGLTDQLLQAIDKHLPGAEETETESEEECSDEDSEEDEQMSLDKKLL</sequence>
<evidence type="ECO:0000256" key="1">
    <source>
        <dbReference type="SAM" id="MobiDB-lite"/>
    </source>
</evidence>
<dbReference type="OrthoDB" id="5858751at2759"/>
<dbReference type="Proteomes" id="UP000050761">
    <property type="component" value="Unassembled WGS sequence"/>
</dbReference>
<evidence type="ECO:0000313" key="3">
    <source>
        <dbReference type="Proteomes" id="UP000050761"/>
    </source>
</evidence>
<organism evidence="3 4">
    <name type="scientific">Heligmosomoides polygyrus</name>
    <name type="common">Parasitic roundworm</name>
    <dbReference type="NCBI Taxonomy" id="6339"/>
    <lineage>
        <taxon>Eukaryota</taxon>
        <taxon>Metazoa</taxon>
        <taxon>Ecdysozoa</taxon>
        <taxon>Nematoda</taxon>
        <taxon>Chromadorea</taxon>
        <taxon>Rhabditida</taxon>
        <taxon>Rhabditina</taxon>
        <taxon>Rhabditomorpha</taxon>
        <taxon>Strongyloidea</taxon>
        <taxon>Heligmosomidae</taxon>
        <taxon>Heligmosomoides</taxon>
    </lineage>
</organism>
<dbReference type="AlphaFoldDB" id="A0A183GMS8"/>
<proteinExistence type="predicted"/>
<dbReference type="WBParaSite" id="HPBE_0002399801-mRNA-1">
    <property type="protein sequence ID" value="HPBE_0002399801-mRNA-1"/>
    <property type="gene ID" value="HPBE_0002399801"/>
</dbReference>
<evidence type="ECO:0000313" key="4">
    <source>
        <dbReference type="WBParaSite" id="HPBE_0002399801-mRNA-1"/>
    </source>
</evidence>
<accession>A0A3P8HFU3</accession>
<protein>
    <submittedName>
        <fullName evidence="4">GON7 subunit of KEOPS complex</fullName>
    </submittedName>
</protein>
<reference evidence="2 3" key="1">
    <citation type="submission" date="2018-11" db="EMBL/GenBank/DDBJ databases">
        <authorList>
            <consortium name="Pathogen Informatics"/>
        </authorList>
    </citation>
    <scope>NUCLEOTIDE SEQUENCE [LARGE SCALE GENOMIC DNA]</scope>
</reference>
<accession>A0A183GMS8</accession>
<dbReference type="EMBL" id="UZAH01035716">
    <property type="protein sequence ID" value="VDP42286.1"/>
    <property type="molecule type" value="Genomic_DNA"/>
</dbReference>
<evidence type="ECO:0000313" key="2">
    <source>
        <dbReference type="EMBL" id="VDP42286.1"/>
    </source>
</evidence>
<feature type="region of interest" description="Disordered" evidence="1">
    <location>
        <begin position="42"/>
        <end position="75"/>
    </location>
</feature>
<keyword evidence="3" id="KW-1185">Reference proteome</keyword>